<evidence type="ECO:0000313" key="2">
    <source>
        <dbReference type="EMBL" id="BAA29513.1"/>
    </source>
</evidence>
<dbReference type="PIR" id="D71153">
    <property type="entry name" value="D71153"/>
</dbReference>
<keyword evidence="1" id="KW-0812">Transmembrane</keyword>
<keyword evidence="1" id="KW-0472">Membrane</keyword>
<evidence type="ECO:0000256" key="1">
    <source>
        <dbReference type="SAM" id="Phobius"/>
    </source>
</evidence>
<feature type="transmembrane region" description="Helical" evidence="1">
    <location>
        <begin position="82"/>
        <end position="101"/>
    </location>
</feature>
<sequence length="125" mass="13739">MGLNPYNFTNLLLAFVPNFRASSRFSTRYSISSLKFFSNVSDEITIPTPSKILGISETLVDIMARAIAIASNSFAGSWPKEAYVFFWGIMYMSLATTAFGVSSKGTCPMKITLSPKSFFPSCAIF</sequence>
<name>O58164_PYRHO</name>
<keyword evidence="3" id="KW-1185">Reference proteome</keyword>
<evidence type="ECO:0000313" key="3">
    <source>
        <dbReference type="Proteomes" id="UP000000752"/>
    </source>
</evidence>
<dbReference type="AlphaFoldDB" id="O58164"/>
<gene>
    <name evidence="2" type="ordered locus">PH0427</name>
</gene>
<protein>
    <submittedName>
        <fullName evidence="2">Uncharacterized protein</fullName>
    </submittedName>
</protein>
<dbReference type="KEGG" id="pho:PH0427"/>
<dbReference type="Proteomes" id="UP000000752">
    <property type="component" value="Chromosome"/>
</dbReference>
<dbReference type="EnsemblBacteria" id="BAA29513">
    <property type="protein sequence ID" value="BAA29513"/>
    <property type="gene ID" value="BAA29513"/>
</dbReference>
<organism evidence="2 3">
    <name type="scientific">Pyrococcus horikoshii (strain ATCC 700860 / DSM 12428 / JCM 9974 / NBRC 100139 / OT-3)</name>
    <dbReference type="NCBI Taxonomy" id="70601"/>
    <lineage>
        <taxon>Archaea</taxon>
        <taxon>Methanobacteriati</taxon>
        <taxon>Methanobacteriota</taxon>
        <taxon>Thermococci</taxon>
        <taxon>Thermococcales</taxon>
        <taxon>Thermococcaceae</taxon>
        <taxon>Pyrococcus</taxon>
    </lineage>
</organism>
<proteinExistence type="predicted"/>
<accession>O58164</accession>
<keyword evidence="1" id="KW-1133">Transmembrane helix</keyword>
<reference evidence="2 3" key="1">
    <citation type="journal article" date="1998" name="DNA Res.">
        <title>Complete sequence and gene organization of the genome of a hyper-thermophilic archaebacterium, Pyrococcus horikoshii OT3.</title>
        <authorList>
            <person name="Kawarabayasi Y."/>
            <person name="Sawada M."/>
            <person name="Horikawa H."/>
            <person name="Haikawa Y."/>
            <person name="Hino Y."/>
            <person name="Yamamoto S."/>
            <person name="Sekine M."/>
            <person name="Baba S."/>
            <person name="Kosugi H."/>
            <person name="Hosoyama A."/>
            <person name="Nagai Y."/>
            <person name="Sakai M."/>
            <person name="Ogura K."/>
            <person name="Otuka R."/>
            <person name="Nakazawa H."/>
            <person name="Takamiya M."/>
            <person name="Ohfuku Y."/>
            <person name="Funahashi T."/>
            <person name="Tanaka T."/>
            <person name="Kudoh Y."/>
            <person name="Yamazaki J."/>
            <person name="Kushida N."/>
            <person name="Oguchi A."/>
            <person name="Aoki K."/>
            <person name="Nakamura Y."/>
            <person name="Robb T.F."/>
            <person name="Horikoshi K."/>
            <person name="Masuchi Y."/>
            <person name="Shizuya H."/>
            <person name="Kikuchi H."/>
        </authorList>
    </citation>
    <scope>NUCLEOTIDE SEQUENCE [LARGE SCALE GENOMIC DNA]</scope>
    <source>
        <strain evidence="3">ATCC 700860 / DSM 12428 / JCM 9974 / NBRC 100139 / OT-3</strain>
    </source>
</reference>
<dbReference type="EMBL" id="BA000001">
    <property type="protein sequence ID" value="BAA29513.1"/>
    <property type="molecule type" value="Genomic_DNA"/>
</dbReference>